<dbReference type="EMBL" id="BMAO01027638">
    <property type="protein sequence ID" value="GFR18618.1"/>
    <property type="molecule type" value="Genomic_DNA"/>
</dbReference>
<accession>A0A8X6H9U1</accession>
<keyword evidence="2" id="KW-1185">Reference proteome</keyword>
<name>A0A8X6H9U1_TRICU</name>
<gene>
    <name evidence="1" type="ORF">TNCT_551431</name>
</gene>
<dbReference type="AlphaFoldDB" id="A0A8X6H9U1"/>
<proteinExistence type="predicted"/>
<protein>
    <submittedName>
        <fullName evidence="1">Uncharacterized protein</fullName>
    </submittedName>
</protein>
<evidence type="ECO:0000313" key="2">
    <source>
        <dbReference type="Proteomes" id="UP000887116"/>
    </source>
</evidence>
<evidence type="ECO:0000313" key="1">
    <source>
        <dbReference type="EMBL" id="GFR18618.1"/>
    </source>
</evidence>
<sequence>MLSSALSASPICRCGPRRSVFSPRWEVTPGYSYWVRFRLRTSEVQKCEESPCRICGSSRNNQDCHHSDLPFVSETLNINKDAQQIVSTVFQKLYCTEVQKCELRNKKKTKTKILPAKQGEKNKTAKKKYTIIQFYNKNILFNNPSKKSLSPILSDL</sequence>
<reference evidence="1" key="1">
    <citation type="submission" date="2020-07" db="EMBL/GenBank/DDBJ databases">
        <title>Multicomponent nature underlies the extraordinary mechanical properties of spider dragline silk.</title>
        <authorList>
            <person name="Kono N."/>
            <person name="Nakamura H."/>
            <person name="Mori M."/>
            <person name="Yoshida Y."/>
            <person name="Ohtoshi R."/>
            <person name="Malay A.D."/>
            <person name="Moran D.A.P."/>
            <person name="Tomita M."/>
            <person name="Numata K."/>
            <person name="Arakawa K."/>
        </authorList>
    </citation>
    <scope>NUCLEOTIDE SEQUENCE</scope>
</reference>
<comment type="caution">
    <text evidence="1">The sequence shown here is derived from an EMBL/GenBank/DDBJ whole genome shotgun (WGS) entry which is preliminary data.</text>
</comment>
<dbReference type="Proteomes" id="UP000887116">
    <property type="component" value="Unassembled WGS sequence"/>
</dbReference>
<organism evidence="1 2">
    <name type="scientific">Trichonephila clavata</name>
    <name type="common">Joro spider</name>
    <name type="synonym">Nephila clavata</name>
    <dbReference type="NCBI Taxonomy" id="2740835"/>
    <lineage>
        <taxon>Eukaryota</taxon>
        <taxon>Metazoa</taxon>
        <taxon>Ecdysozoa</taxon>
        <taxon>Arthropoda</taxon>
        <taxon>Chelicerata</taxon>
        <taxon>Arachnida</taxon>
        <taxon>Araneae</taxon>
        <taxon>Araneomorphae</taxon>
        <taxon>Entelegynae</taxon>
        <taxon>Araneoidea</taxon>
        <taxon>Nephilidae</taxon>
        <taxon>Trichonephila</taxon>
    </lineage>
</organism>